<dbReference type="NCBIfam" id="TIGR00479">
    <property type="entry name" value="rumA"/>
    <property type="match status" value="1"/>
</dbReference>
<feature type="binding site" evidence="4">
    <location>
        <position position="384"/>
    </location>
    <ligand>
        <name>S-adenosyl-L-methionine</name>
        <dbReference type="ChEBI" id="CHEBI:59789"/>
    </ligand>
</feature>
<dbReference type="FunFam" id="2.40.50.140:FF:000097">
    <property type="entry name" value="23S rRNA (uracil(1939)-C(5))-methyltransferase RlmD"/>
    <property type="match status" value="1"/>
</dbReference>
<feature type="binding site" evidence="4">
    <location>
        <position position="315"/>
    </location>
    <ligand>
        <name>S-adenosyl-L-methionine</name>
        <dbReference type="ChEBI" id="CHEBI:59789"/>
    </ligand>
</feature>
<keyword evidence="1 4" id="KW-0489">Methyltransferase</keyword>
<dbReference type="PROSITE" id="PS01231">
    <property type="entry name" value="TRMA_2"/>
    <property type="match status" value="1"/>
</dbReference>
<reference evidence="7 8" key="1">
    <citation type="journal article" date="2015" name="Genome Announc.">
        <title>Expanding the biotechnology potential of lactobacilli through comparative genomics of 213 strains and associated genera.</title>
        <authorList>
            <person name="Sun Z."/>
            <person name="Harris H.M."/>
            <person name="McCann A."/>
            <person name="Guo C."/>
            <person name="Argimon S."/>
            <person name="Zhang W."/>
            <person name="Yang X."/>
            <person name="Jeffery I.B."/>
            <person name="Cooney J.C."/>
            <person name="Kagawa T.F."/>
            <person name="Liu W."/>
            <person name="Song Y."/>
            <person name="Salvetti E."/>
            <person name="Wrobel A."/>
            <person name="Rasinkangas P."/>
            <person name="Parkhill J."/>
            <person name="Rea M.C."/>
            <person name="O'Sullivan O."/>
            <person name="Ritari J."/>
            <person name="Douillard F.P."/>
            <person name="Paul Ross R."/>
            <person name="Yang R."/>
            <person name="Briner A.E."/>
            <person name="Felis G.E."/>
            <person name="de Vos W.M."/>
            <person name="Barrangou R."/>
            <person name="Klaenhammer T.R."/>
            <person name="Caufield P.W."/>
            <person name="Cui Y."/>
            <person name="Zhang H."/>
            <person name="O'Toole P.W."/>
        </authorList>
    </citation>
    <scope>NUCLEOTIDE SEQUENCE [LARGE SCALE GENOMIC DNA]</scope>
    <source>
        <strain evidence="7 8">DSM 23026</strain>
    </source>
</reference>
<evidence type="ECO:0000256" key="1">
    <source>
        <dbReference type="ARBA" id="ARBA00022603"/>
    </source>
</evidence>
<dbReference type="RefSeq" id="WP_057800014.1">
    <property type="nucleotide sequence ID" value="NZ_BJZZ01000025.1"/>
</dbReference>
<dbReference type="PANTHER" id="PTHR11061:SF30">
    <property type="entry name" value="TRNA (URACIL(54)-C(5))-METHYLTRANSFERASE"/>
    <property type="match status" value="1"/>
</dbReference>
<keyword evidence="8" id="KW-1185">Reference proteome</keyword>
<dbReference type="SUPFAM" id="SSF53335">
    <property type="entry name" value="S-adenosyl-L-methionine-dependent methyltransferases"/>
    <property type="match status" value="1"/>
</dbReference>
<dbReference type="InterPro" id="IPR030391">
    <property type="entry name" value="MeTrfase_TrmA_CS"/>
</dbReference>
<feature type="active site" evidence="5">
    <location>
        <position position="411"/>
    </location>
</feature>
<dbReference type="EMBL" id="JQCQ01000026">
    <property type="protein sequence ID" value="KRO24084.1"/>
    <property type="molecule type" value="Genomic_DNA"/>
</dbReference>
<evidence type="ECO:0000256" key="4">
    <source>
        <dbReference type="PROSITE-ProRule" id="PRU01024"/>
    </source>
</evidence>
<evidence type="ECO:0000256" key="5">
    <source>
        <dbReference type="PROSITE-ProRule" id="PRU10015"/>
    </source>
</evidence>
<protein>
    <submittedName>
        <fullName evidence="7">23S rRNA (Uracil-5-)-methyltransferase RumA</fullName>
    </submittedName>
</protein>
<feature type="active site" description="Nucleophile" evidence="4">
    <location>
        <position position="411"/>
    </location>
</feature>
<dbReference type="Proteomes" id="UP000051249">
    <property type="component" value="Unassembled WGS sequence"/>
</dbReference>
<dbReference type="Gene3D" id="2.40.50.1070">
    <property type="match status" value="1"/>
</dbReference>
<gene>
    <name evidence="7" type="ORF">IV88_GL000855</name>
</gene>
<dbReference type="Gene3D" id="3.40.50.150">
    <property type="entry name" value="Vaccinia Virus protein VP39"/>
    <property type="match status" value="1"/>
</dbReference>
<proteinExistence type="inferred from homology"/>
<sequence length="455" mass="51267">MKFIAPVEKNKTYEVTIEDLTYQGMGVAKIENFPIFIANSLPGERIEMGVTKVQKTYAFGRVVKVIKESPDRVEGSGVEYTQTGIAPLQNLAYLAQLKFKQQQIQNLLNKDHLDDIKVDETIGMENPTEYRNKAQIPVRNVQGELSTGFFRRNSHDLIPIEDFYIQDPVIDKVILQVRDLLRRFHVTAYDERNNSGVIRNVIVRRGYYSHEIMVVLVTRTMTIPGQKALVEEISKIDGVVSIVQNINSRPTNVIMGPKDNVLWGEAVIHDELMGLKFMISAHSFYQVNPVQTEKLYQLAIEKADLKGNETVVDAYSGIGTISLAVAKHVKKVYGVEVVKEAVQDAKLNASLNDIENVKFITDKAERQMAKWESDGLKPDVVFVDPPRKGLAPEVIDSIADMKPKKIVYISCNPATLVRDIQLFSDHEYEVTGDIQPVDQFPQTPHVESITVLTAK</sequence>
<dbReference type="Gene3D" id="2.40.50.140">
    <property type="entry name" value="Nucleic acid-binding proteins"/>
    <property type="match status" value="1"/>
</dbReference>
<evidence type="ECO:0000256" key="2">
    <source>
        <dbReference type="ARBA" id="ARBA00022679"/>
    </source>
</evidence>
<dbReference type="FunFam" id="3.40.50.150:FF:000009">
    <property type="entry name" value="23S rRNA (Uracil(1939)-C(5))-methyltransferase RlmD"/>
    <property type="match status" value="1"/>
</dbReference>
<name>A0A0R2NE20_9LACO</name>
<comment type="similarity">
    <text evidence="4">Belongs to the class I-like SAM-binding methyltransferase superfamily. RNA M5U methyltransferase family.</text>
</comment>
<dbReference type="CDD" id="cd02440">
    <property type="entry name" value="AdoMet_MTases"/>
    <property type="match status" value="1"/>
</dbReference>
<keyword evidence="2 4" id="KW-0808">Transferase</keyword>
<dbReference type="PROSITE" id="PS01230">
    <property type="entry name" value="TRMA_1"/>
    <property type="match status" value="1"/>
</dbReference>
<dbReference type="OrthoDB" id="9804590at2"/>
<dbReference type="PANTHER" id="PTHR11061">
    <property type="entry name" value="RNA M5U METHYLTRANSFERASE"/>
    <property type="match status" value="1"/>
</dbReference>
<evidence type="ECO:0000313" key="7">
    <source>
        <dbReference type="EMBL" id="KRO24084.1"/>
    </source>
</evidence>
<dbReference type="InterPro" id="IPR002792">
    <property type="entry name" value="TRAM_dom"/>
</dbReference>
<dbReference type="InterPro" id="IPR029063">
    <property type="entry name" value="SAM-dependent_MTases_sf"/>
</dbReference>
<feature type="binding site" evidence="4">
    <location>
        <position position="286"/>
    </location>
    <ligand>
        <name>S-adenosyl-L-methionine</name>
        <dbReference type="ChEBI" id="CHEBI:59789"/>
    </ligand>
</feature>
<dbReference type="Pfam" id="PF05958">
    <property type="entry name" value="tRNA_U5-meth_tr"/>
    <property type="match status" value="1"/>
</dbReference>
<dbReference type="InterPro" id="IPR010280">
    <property type="entry name" value="U5_MeTrfase_fam"/>
</dbReference>
<dbReference type="AlphaFoldDB" id="A0A0R2NE20"/>
<dbReference type="PROSITE" id="PS51687">
    <property type="entry name" value="SAM_MT_RNA_M5U"/>
    <property type="match status" value="1"/>
</dbReference>
<feature type="binding site" evidence="4">
    <location>
        <position position="336"/>
    </location>
    <ligand>
        <name>S-adenosyl-L-methionine</name>
        <dbReference type="ChEBI" id="CHEBI:59789"/>
    </ligand>
</feature>
<dbReference type="SUPFAM" id="SSF50249">
    <property type="entry name" value="Nucleic acid-binding proteins"/>
    <property type="match status" value="1"/>
</dbReference>
<keyword evidence="3 4" id="KW-0949">S-adenosyl-L-methionine</keyword>
<comment type="caution">
    <text evidence="7">The sequence shown here is derived from an EMBL/GenBank/DDBJ whole genome shotgun (WGS) entry which is preliminary data.</text>
</comment>
<evidence type="ECO:0000259" key="6">
    <source>
        <dbReference type="PROSITE" id="PS50926"/>
    </source>
</evidence>
<dbReference type="PROSITE" id="PS50926">
    <property type="entry name" value="TRAM"/>
    <property type="match status" value="1"/>
</dbReference>
<evidence type="ECO:0000256" key="3">
    <source>
        <dbReference type="ARBA" id="ARBA00022691"/>
    </source>
</evidence>
<feature type="domain" description="TRAM" evidence="6">
    <location>
        <begin position="6"/>
        <end position="64"/>
    </location>
</feature>
<dbReference type="InterPro" id="IPR012340">
    <property type="entry name" value="NA-bd_OB-fold"/>
</dbReference>
<organism evidence="7 8">
    <name type="scientific">Pediococcus argentinicus</name>
    <dbReference type="NCBI Taxonomy" id="480391"/>
    <lineage>
        <taxon>Bacteria</taxon>
        <taxon>Bacillati</taxon>
        <taxon>Bacillota</taxon>
        <taxon>Bacilli</taxon>
        <taxon>Lactobacillales</taxon>
        <taxon>Lactobacillaceae</taxon>
        <taxon>Pediococcus</taxon>
    </lineage>
</organism>
<dbReference type="InterPro" id="IPR030390">
    <property type="entry name" value="MeTrfase_TrmA_AS"/>
</dbReference>
<dbReference type="GO" id="GO:0070475">
    <property type="term" value="P:rRNA base methylation"/>
    <property type="evidence" value="ECO:0007669"/>
    <property type="project" value="TreeGrafter"/>
</dbReference>
<dbReference type="Pfam" id="PF01938">
    <property type="entry name" value="TRAM"/>
    <property type="match status" value="1"/>
</dbReference>
<dbReference type="PATRIC" id="fig|480391.4.peg.867"/>
<accession>A0A0R2NE20</accession>
<dbReference type="GO" id="GO:0070041">
    <property type="term" value="F:rRNA (uridine-C5-)-methyltransferase activity"/>
    <property type="evidence" value="ECO:0007669"/>
    <property type="project" value="TreeGrafter"/>
</dbReference>
<dbReference type="FunFam" id="2.40.50.1070:FF:000003">
    <property type="entry name" value="23S rRNA (Uracil-5-)-methyltransferase RumA"/>
    <property type="match status" value="1"/>
</dbReference>
<evidence type="ECO:0000313" key="8">
    <source>
        <dbReference type="Proteomes" id="UP000051249"/>
    </source>
</evidence>